<evidence type="ECO:0000256" key="2">
    <source>
        <dbReference type="ARBA" id="ARBA00023125"/>
    </source>
</evidence>
<evidence type="ECO:0000256" key="3">
    <source>
        <dbReference type="ARBA" id="ARBA00023163"/>
    </source>
</evidence>
<reference evidence="7 8" key="1">
    <citation type="submission" date="2020-08" db="EMBL/GenBank/DDBJ databases">
        <title>Sequencing the genomes of 1000 actinobacteria strains.</title>
        <authorList>
            <person name="Klenk H.-P."/>
        </authorList>
    </citation>
    <scope>NUCLEOTIDE SEQUENCE [LARGE SCALE GENOMIC DNA]</scope>
    <source>
        <strain evidence="7 8">DSM 45582</strain>
    </source>
</reference>
<dbReference type="RefSeq" id="WP_184478870.1">
    <property type="nucleotide sequence ID" value="NZ_JACHIV010000001.1"/>
</dbReference>
<dbReference type="Pfam" id="PF00440">
    <property type="entry name" value="TetR_N"/>
    <property type="match status" value="2"/>
</dbReference>
<evidence type="ECO:0000313" key="7">
    <source>
        <dbReference type="EMBL" id="MBB5069144.1"/>
    </source>
</evidence>
<dbReference type="InterPro" id="IPR050109">
    <property type="entry name" value="HTH-type_TetR-like_transc_reg"/>
</dbReference>
<dbReference type="PRINTS" id="PR00455">
    <property type="entry name" value="HTHTETR"/>
</dbReference>
<dbReference type="PANTHER" id="PTHR30055">
    <property type="entry name" value="HTH-TYPE TRANSCRIPTIONAL REGULATOR RUTR"/>
    <property type="match status" value="1"/>
</dbReference>
<keyword evidence="3" id="KW-0804">Transcription</keyword>
<protein>
    <submittedName>
        <fullName evidence="7">AcrR family transcriptional regulator</fullName>
    </submittedName>
</protein>
<feature type="domain" description="HTH tetR-type" evidence="6">
    <location>
        <begin position="26"/>
        <end position="86"/>
    </location>
</feature>
<dbReference type="PANTHER" id="PTHR30055:SF234">
    <property type="entry name" value="HTH-TYPE TRANSCRIPTIONAL REGULATOR BETI"/>
    <property type="match status" value="1"/>
</dbReference>
<evidence type="ECO:0000259" key="6">
    <source>
        <dbReference type="PROSITE" id="PS50977"/>
    </source>
</evidence>
<dbReference type="GO" id="GO:0000976">
    <property type="term" value="F:transcription cis-regulatory region binding"/>
    <property type="evidence" value="ECO:0007669"/>
    <property type="project" value="TreeGrafter"/>
</dbReference>
<keyword evidence="8" id="KW-1185">Reference proteome</keyword>
<keyword evidence="1" id="KW-0805">Transcription regulation</keyword>
<evidence type="ECO:0000256" key="5">
    <source>
        <dbReference type="SAM" id="MobiDB-lite"/>
    </source>
</evidence>
<feature type="region of interest" description="Disordered" evidence="5">
    <location>
        <begin position="1"/>
        <end position="26"/>
    </location>
</feature>
<proteinExistence type="predicted"/>
<dbReference type="Proteomes" id="UP000580474">
    <property type="component" value="Unassembled WGS sequence"/>
</dbReference>
<dbReference type="AlphaFoldDB" id="A0A840NC10"/>
<sequence length="405" mass="42724">MASPGTRSGRSGNSRTGAGSSRLRTDDRRAQISAIAAELFSERGYHGVGLGEIASAAGITGPAIYRHFPNKQGILAHAAREFAAALSSCAQEADAEPGSDEAKLDSAVRAVAALVVRRRGSIRLYQWEARHLDDEDRAQLTSSLRTLIAVVAHRLGAVRPELPEATAGLLASAALSGIASWSTHRVALSDRAAEETLRSAASVVLAADPPPAPDTTAAPGSPPVSALAARREKLLAASVPLFRKQGFHAVSMEEIGTAAGINASSVYRHFSGKADLLAAVYYRAADRLAVATGRAVDDAGDAATALRGLVGAYVDFAFGNRDLLAIYLSEYRNLPTDDRHALRRAQRDHIRQWVTLTGQVRPDARHPQVTVQAALNVINDLAMPSTPLAAPGQATHLALDVLHFA</sequence>
<dbReference type="InterPro" id="IPR009057">
    <property type="entry name" value="Homeodomain-like_sf"/>
</dbReference>
<dbReference type="GO" id="GO:0003700">
    <property type="term" value="F:DNA-binding transcription factor activity"/>
    <property type="evidence" value="ECO:0007669"/>
    <property type="project" value="TreeGrafter"/>
</dbReference>
<accession>A0A840NC10</accession>
<dbReference type="SUPFAM" id="SSF46689">
    <property type="entry name" value="Homeodomain-like"/>
    <property type="match status" value="2"/>
</dbReference>
<organism evidence="7 8">
    <name type="scientific">Saccharopolyspora gloriosae</name>
    <dbReference type="NCBI Taxonomy" id="455344"/>
    <lineage>
        <taxon>Bacteria</taxon>
        <taxon>Bacillati</taxon>
        <taxon>Actinomycetota</taxon>
        <taxon>Actinomycetes</taxon>
        <taxon>Pseudonocardiales</taxon>
        <taxon>Pseudonocardiaceae</taxon>
        <taxon>Saccharopolyspora</taxon>
    </lineage>
</organism>
<gene>
    <name evidence="7" type="ORF">BJ969_002232</name>
</gene>
<dbReference type="EMBL" id="JACHIV010000001">
    <property type="protein sequence ID" value="MBB5069144.1"/>
    <property type="molecule type" value="Genomic_DNA"/>
</dbReference>
<evidence type="ECO:0000256" key="1">
    <source>
        <dbReference type="ARBA" id="ARBA00023015"/>
    </source>
</evidence>
<evidence type="ECO:0000313" key="8">
    <source>
        <dbReference type="Proteomes" id="UP000580474"/>
    </source>
</evidence>
<feature type="DNA-binding region" description="H-T-H motif" evidence="4">
    <location>
        <begin position="251"/>
        <end position="270"/>
    </location>
</feature>
<dbReference type="Gene3D" id="1.10.357.10">
    <property type="entry name" value="Tetracycline Repressor, domain 2"/>
    <property type="match status" value="2"/>
</dbReference>
<evidence type="ECO:0000256" key="4">
    <source>
        <dbReference type="PROSITE-ProRule" id="PRU00335"/>
    </source>
</evidence>
<name>A0A840NC10_9PSEU</name>
<keyword evidence="2 4" id="KW-0238">DNA-binding</keyword>
<comment type="caution">
    <text evidence="7">The sequence shown here is derived from an EMBL/GenBank/DDBJ whole genome shotgun (WGS) entry which is preliminary data.</text>
</comment>
<feature type="domain" description="HTH tetR-type" evidence="6">
    <location>
        <begin position="228"/>
        <end position="288"/>
    </location>
</feature>
<dbReference type="Gene3D" id="1.10.10.60">
    <property type="entry name" value="Homeodomain-like"/>
    <property type="match status" value="2"/>
</dbReference>
<feature type="compositionally biased region" description="Polar residues" evidence="5">
    <location>
        <begin position="1"/>
        <end position="19"/>
    </location>
</feature>
<dbReference type="PROSITE" id="PS50977">
    <property type="entry name" value="HTH_TETR_2"/>
    <property type="match status" value="2"/>
</dbReference>
<dbReference type="InterPro" id="IPR001647">
    <property type="entry name" value="HTH_TetR"/>
</dbReference>
<feature type="DNA-binding region" description="H-T-H motif" evidence="4">
    <location>
        <begin position="49"/>
        <end position="68"/>
    </location>
</feature>